<evidence type="ECO:0000313" key="9">
    <source>
        <dbReference type="Proteomes" id="UP000032266"/>
    </source>
</evidence>
<dbReference type="EC" id="1.13.11.93" evidence="6"/>
<dbReference type="CDD" id="cd16350">
    <property type="entry name" value="VOC_like"/>
    <property type="match status" value="1"/>
</dbReference>
<proteinExistence type="inferred from homology"/>
<keyword evidence="3" id="KW-0560">Oxidoreductase</keyword>
<dbReference type="SMART" id="SM01150">
    <property type="entry name" value="DUF1338"/>
    <property type="match status" value="1"/>
</dbReference>
<evidence type="ECO:0000256" key="4">
    <source>
        <dbReference type="ARBA" id="ARBA00023004"/>
    </source>
</evidence>
<keyword evidence="4" id="KW-0408">Iron</keyword>
<dbReference type="AlphaFoldDB" id="A0A0C5VQ56"/>
<protein>
    <recommendedName>
        <fullName evidence="6">2-oxoadipate dioxygenase/decarboxylase</fullName>
        <ecNumber evidence="6">1.13.11.93</ecNumber>
    </recommendedName>
    <alternativeName>
        <fullName evidence="7">2-hydroxyglutarate synthase</fullName>
    </alternativeName>
</protein>
<comment type="cofactor">
    <cofactor evidence="1">
        <name>Fe(2+)</name>
        <dbReference type="ChEBI" id="CHEBI:29033"/>
    </cofactor>
</comment>
<accession>A0A0C5VQ56</accession>
<dbReference type="GO" id="GO:0051213">
    <property type="term" value="F:dioxygenase activity"/>
    <property type="evidence" value="ECO:0007669"/>
    <property type="project" value="UniProtKB-KW"/>
</dbReference>
<gene>
    <name evidence="8" type="ORF">YC6258_04359</name>
</gene>
<name>A0A0C5VQ56_9GAMM</name>
<dbReference type="Pfam" id="PF07063">
    <property type="entry name" value="HGLS"/>
    <property type="match status" value="1"/>
</dbReference>
<dbReference type="STRING" id="1445510.YC6258_04359"/>
<dbReference type="Gene3D" id="3.10.180.50">
    <property type="match status" value="1"/>
</dbReference>
<dbReference type="Proteomes" id="UP000032266">
    <property type="component" value="Chromosome"/>
</dbReference>
<dbReference type="HOGENOM" id="CLU_053061_1_1_6"/>
<evidence type="ECO:0000256" key="2">
    <source>
        <dbReference type="ARBA" id="ARBA00022964"/>
    </source>
</evidence>
<dbReference type="InterPro" id="IPR009770">
    <property type="entry name" value="HGLS"/>
</dbReference>
<dbReference type="EMBL" id="CP007142">
    <property type="protein sequence ID" value="AJQ96391.1"/>
    <property type="molecule type" value="Genomic_DNA"/>
</dbReference>
<dbReference type="PANTHER" id="PTHR31136:SF5">
    <property type="entry name" value="2-OXOADIPATE DIOXYGENASE_DECARBOXYLASE, CHLOROPLASTIC"/>
    <property type="match status" value="1"/>
</dbReference>
<dbReference type="PANTHER" id="PTHR31136">
    <property type="entry name" value="DUF1338 DOMAIN-CONTAINING PROTEIN"/>
    <property type="match status" value="1"/>
</dbReference>
<dbReference type="PATRIC" id="fig|1445510.3.peg.4324"/>
<evidence type="ECO:0000256" key="6">
    <source>
        <dbReference type="ARBA" id="ARBA00035023"/>
    </source>
</evidence>
<evidence type="ECO:0000313" key="8">
    <source>
        <dbReference type="EMBL" id="AJQ96391.1"/>
    </source>
</evidence>
<evidence type="ECO:0000256" key="5">
    <source>
        <dbReference type="ARBA" id="ARBA00035013"/>
    </source>
</evidence>
<comment type="similarity">
    <text evidence="5">Belongs to the 2-oxoadipate dioxygenase/decarboxylase family.</text>
</comment>
<evidence type="ECO:0000256" key="3">
    <source>
        <dbReference type="ARBA" id="ARBA00023002"/>
    </source>
</evidence>
<evidence type="ECO:0000256" key="1">
    <source>
        <dbReference type="ARBA" id="ARBA00001954"/>
    </source>
</evidence>
<organism evidence="8 9">
    <name type="scientific">Gynuella sunshinyii YC6258</name>
    <dbReference type="NCBI Taxonomy" id="1445510"/>
    <lineage>
        <taxon>Bacteria</taxon>
        <taxon>Pseudomonadati</taxon>
        <taxon>Pseudomonadota</taxon>
        <taxon>Gammaproteobacteria</taxon>
        <taxon>Oceanospirillales</taxon>
        <taxon>Saccharospirillaceae</taxon>
        <taxon>Gynuella</taxon>
    </lineage>
</organism>
<evidence type="ECO:0000256" key="7">
    <source>
        <dbReference type="ARBA" id="ARBA00035045"/>
    </source>
</evidence>
<keyword evidence="9" id="KW-1185">Reference proteome</keyword>
<dbReference type="KEGG" id="gsn:YC6258_04359"/>
<reference evidence="8 9" key="1">
    <citation type="submission" date="2014-01" db="EMBL/GenBank/DDBJ databases">
        <title>Full genme sequencing of cellulolytic bacterium Gynuella sunshinyii YC6258T gen. nov., sp. nov.</title>
        <authorList>
            <person name="Khan H."/>
            <person name="Chung E.J."/>
            <person name="Chung Y.R."/>
        </authorList>
    </citation>
    <scope>NUCLEOTIDE SEQUENCE [LARGE SCALE GENOMIC DNA]</scope>
    <source>
        <strain evidence="8 9">YC6258</strain>
    </source>
</reference>
<keyword evidence="2" id="KW-0223">Dioxygenase</keyword>
<dbReference type="OrthoDB" id="506370at2"/>
<dbReference type="RefSeq" id="WP_044618402.1">
    <property type="nucleotide sequence ID" value="NZ_CP007142.1"/>
</dbReference>
<sequence>MNITEFFANLWNDYVRMTPQADAIQQAFQQRGEQVINDHVAFRTFKHSAVELERIEPFLFDLGYQRNEQYHFSAKKLNAWSYIHQDENQPLIFLSELLTDQLSAPTQAIIRSLTEQIDPGSITDASVFYSGRHWQCPDYQTYQSLLAESEYAAWLSVFGLRANHFTVAVHKLHSLKTLPEVNEFVESLDYELNTTGSKIKGSPEVFLEQSSTMASHQDVTFGDGSTYQIPTCFYEFARRYSLPDGSLFKGFVEANADKIFDSTNARR</sequence>